<dbReference type="RefSeq" id="WP_138056562.1">
    <property type="nucleotide sequence ID" value="NZ_VAWE01000001.1"/>
</dbReference>
<gene>
    <name evidence="2" type="ORF">FEF34_33865</name>
</gene>
<comment type="caution">
    <text evidence="2">The sequence shown here is derived from an EMBL/GenBank/DDBJ whole genome shotgun (WGS) entry which is preliminary data.</text>
</comment>
<dbReference type="EMBL" id="VAWE01000001">
    <property type="protein sequence ID" value="TLQ47278.1"/>
    <property type="molecule type" value="Genomic_DNA"/>
</dbReference>
<feature type="compositionally biased region" description="Basic residues" evidence="1">
    <location>
        <begin position="119"/>
        <end position="138"/>
    </location>
</feature>
<dbReference type="OrthoDB" id="9796561at2"/>
<dbReference type="AlphaFoldDB" id="A0A5R9EB76"/>
<feature type="region of interest" description="Disordered" evidence="1">
    <location>
        <begin position="116"/>
        <end position="141"/>
    </location>
</feature>
<evidence type="ECO:0000256" key="1">
    <source>
        <dbReference type="SAM" id="MobiDB-lite"/>
    </source>
</evidence>
<name>A0A5R9EB76_9ACTN</name>
<protein>
    <submittedName>
        <fullName evidence="2">Uncharacterized protein</fullName>
    </submittedName>
</protein>
<evidence type="ECO:0000313" key="2">
    <source>
        <dbReference type="EMBL" id="TLQ47278.1"/>
    </source>
</evidence>
<accession>A0A5R9EB76</accession>
<dbReference type="Proteomes" id="UP000305921">
    <property type="component" value="Unassembled WGS sequence"/>
</dbReference>
<organism evidence="2 3">
    <name type="scientific">Streptomyces marianii</name>
    <dbReference type="NCBI Taxonomy" id="1817406"/>
    <lineage>
        <taxon>Bacteria</taxon>
        <taxon>Bacillati</taxon>
        <taxon>Actinomycetota</taxon>
        <taxon>Actinomycetes</taxon>
        <taxon>Kitasatosporales</taxon>
        <taxon>Streptomycetaceae</taxon>
        <taxon>Streptomyces</taxon>
    </lineage>
</organism>
<feature type="region of interest" description="Disordered" evidence="1">
    <location>
        <begin position="18"/>
        <end position="47"/>
    </location>
</feature>
<evidence type="ECO:0000313" key="3">
    <source>
        <dbReference type="Proteomes" id="UP000305921"/>
    </source>
</evidence>
<keyword evidence="3" id="KW-1185">Reference proteome</keyword>
<sequence>MPWWPIVVRWVLTPAGPAAGVSRRGGRDTEESGAAGTPTFGEWDDKGNPRVERLRAALDAAGVTVGVPDDIRRELWATFLSVAPLGGLGAVTEATIGEFRWWPGSRRLLGEAMAESTGARRHTALRSRAGGHARRRRADRQPDALRWAWTRASPR</sequence>
<reference evidence="2 3" key="1">
    <citation type="submission" date="2019-05" db="EMBL/GenBank/DDBJ databases">
        <title>Streptomyces marianii sp. nov., a novel marine actinomycete from southern coast of India.</title>
        <authorList>
            <person name="Iniyan A.M."/>
            <person name="Wink J."/>
            <person name="Ramprasad E."/>
            <person name="Ramana C.V."/>
            <person name="Bunk B."/>
            <person name="Sproer C."/>
            <person name="Joseph F.-J.R.S."/>
            <person name="Vincent S.G.P."/>
        </authorList>
    </citation>
    <scope>NUCLEOTIDE SEQUENCE [LARGE SCALE GENOMIC DNA]</scope>
    <source>
        <strain evidence="2 3">ICN19</strain>
    </source>
</reference>
<proteinExistence type="predicted"/>